<protein>
    <submittedName>
        <fullName evidence="11">Subtilisin-like protein</fullName>
    </submittedName>
</protein>
<keyword evidence="2 8" id="KW-0645">Protease</keyword>
<dbReference type="GO" id="GO:0008240">
    <property type="term" value="F:tripeptidyl-peptidase activity"/>
    <property type="evidence" value="ECO:0007669"/>
    <property type="project" value="UniProtKB-EC"/>
</dbReference>
<dbReference type="InterPro" id="IPR030400">
    <property type="entry name" value="Sedolisin_dom"/>
</dbReference>
<dbReference type="GO" id="GO:0005576">
    <property type="term" value="C:extracellular region"/>
    <property type="evidence" value="ECO:0007669"/>
    <property type="project" value="UniProtKB-SubCell"/>
</dbReference>
<dbReference type="PROSITE" id="PS00138">
    <property type="entry name" value="SUBTILASE_SER"/>
    <property type="match status" value="1"/>
</dbReference>
<evidence type="ECO:0000256" key="2">
    <source>
        <dbReference type="ARBA" id="ARBA00022670"/>
    </source>
</evidence>
<comment type="subcellular location">
    <subcellularLocation>
        <location evidence="1">Secreted</location>
        <location evidence="1">Extracellular space</location>
    </subcellularLocation>
</comment>
<dbReference type="InterPro" id="IPR023828">
    <property type="entry name" value="Peptidase_S8_Ser-AS"/>
</dbReference>
<feature type="chain" id="PRO_5042441818" evidence="9">
    <location>
        <begin position="19"/>
        <end position="573"/>
    </location>
</feature>
<evidence type="ECO:0000256" key="1">
    <source>
        <dbReference type="ARBA" id="ARBA00004239"/>
    </source>
</evidence>
<feature type="binding site" evidence="8">
    <location>
        <position position="529"/>
    </location>
    <ligand>
        <name>Ca(2+)</name>
        <dbReference type="ChEBI" id="CHEBI:29108"/>
    </ligand>
</feature>
<dbReference type="Pfam" id="PF09286">
    <property type="entry name" value="Pro-kuma_activ"/>
    <property type="match status" value="1"/>
</dbReference>
<keyword evidence="9" id="KW-0732">Signal</keyword>
<feature type="binding site" evidence="8">
    <location>
        <position position="528"/>
    </location>
    <ligand>
        <name>Ca(2+)</name>
        <dbReference type="ChEBI" id="CHEBI:29108"/>
    </ligand>
</feature>
<evidence type="ECO:0000256" key="4">
    <source>
        <dbReference type="ARBA" id="ARBA00022801"/>
    </source>
</evidence>
<dbReference type="Proteomes" id="UP001221142">
    <property type="component" value="Unassembled WGS sequence"/>
</dbReference>
<dbReference type="AlphaFoldDB" id="A0AAD7B1K2"/>
<keyword evidence="5 8" id="KW-0720">Serine protease</keyword>
<feature type="active site" description="Charge relay system" evidence="8">
    <location>
        <position position="288"/>
    </location>
</feature>
<dbReference type="PANTHER" id="PTHR14218">
    <property type="entry name" value="PROTEASE S8 TRIPEPTIDYL PEPTIDASE I CLN2"/>
    <property type="match status" value="1"/>
</dbReference>
<dbReference type="SUPFAM" id="SSF52743">
    <property type="entry name" value="Subtilisin-like"/>
    <property type="match status" value="1"/>
</dbReference>
<evidence type="ECO:0000313" key="12">
    <source>
        <dbReference type="EMBL" id="KAJ7621496.1"/>
    </source>
</evidence>
<dbReference type="EMBL" id="JARKIF010000051">
    <property type="protein sequence ID" value="KAJ7607236.1"/>
    <property type="molecule type" value="Genomic_DNA"/>
</dbReference>
<dbReference type="InterPro" id="IPR050819">
    <property type="entry name" value="Tripeptidyl-peptidase_I"/>
</dbReference>
<dbReference type="SMART" id="SM00944">
    <property type="entry name" value="Pro-kuma_activ"/>
    <property type="match status" value="1"/>
</dbReference>
<feature type="active site" description="Charge relay system" evidence="8">
    <location>
        <position position="487"/>
    </location>
</feature>
<organism evidence="11 13">
    <name type="scientific">Roridomyces roridus</name>
    <dbReference type="NCBI Taxonomy" id="1738132"/>
    <lineage>
        <taxon>Eukaryota</taxon>
        <taxon>Fungi</taxon>
        <taxon>Dikarya</taxon>
        <taxon>Basidiomycota</taxon>
        <taxon>Agaricomycotina</taxon>
        <taxon>Agaricomycetes</taxon>
        <taxon>Agaricomycetidae</taxon>
        <taxon>Agaricales</taxon>
        <taxon>Marasmiineae</taxon>
        <taxon>Mycenaceae</taxon>
        <taxon>Roridomyces</taxon>
    </lineage>
</organism>
<keyword evidence="7" id="KW-0865">Zymogen</keyword>
<keyword evidence="13" id="KW-1185">Reference proteome</keyword>
<dbReference type="GO" id="GO:0006508">
    <property type="term" value="P:proteolysis"/>
    <property type="evidence" value="ECO:0007669"/>
    <property type="project" value="UniProtKB-KW"/>
</dbReference>
<dbReference type="GO" id="GO:0046872">
    <property type="term" value="F:metal ion binding"/>
    <property type="evidence" value="ECO:0007669"/>
    <property type="project" value="UniProtKB-UniRule"/>
</dbReference>
<accession>A0AAD7B1K2</accession>
<keyword evidence="3 8" id="KW-0479">Metal-binding</keyword>
<dbReference type="PANTHER" id="PTHR14218:SF15">
    <property type="entry name" value="TRIPEPTIDYL-PEPTIDASE 1"/>
    <property type="match status" value="1"/>
</dbReference>
<feature type="binding site" evidence="8">
    <location>
        <position position="551"/>
    </location>
    <ligand>
        <name>Ca(2+)</name>
        <dbReference type="ChEBI" id="CHEBI:29108"/>
    </ligand>
</feature>
<evidence type="ECO:0000313" key="11">
    <source>
        <dbReference type="EMBL" id="KAJ7607236.1"/>
    </source>
</evidence>
<evidence type="ECO:0000313" key="13">
    <source>
        <dbReference type="Proteomes" id="UP001221142"/>
    </source>
</evidence>
<evidence type="ECO:0000259" key="10">
    <source>
        <dbReference type="PROSITE" id="PS51695"/>
    </source>
</evidence>
<evidence type="ECO:0000256" key="8">
    <source>
        <dbReference type="PROSITE-ProRule" id="PRU01032"/>
    </source>
</evidence>
<dbReference type="SUPFAM" id="SSF54897">
    <property type="entry name" value="Protease propeptides/inhibitors"/>
    <property type="match status" value="1"/>
</dbReference>
<dbReference type="EMBL" id="JARKIF010000016">
    <property type="protein sequence ID" value="KAJ7621496.1"/>
    <property type="molecule type" value="Genomic_DNA"/>
</dbReference>
<dbReference type="PROSITE" id="PS51695">
    <property type="entry name" value="SEDOLISIN"/>
    <property type="match status" value="1"/>
</dbReference>
<name>A0AAD7B1K2_9AGAR</name>
<keyword evidence="6 8" id="KW-0106">Calcium</keyword>
<keyword evidence="4 8" id="KW-0378">Hydrolase</keyword>
<evidence type="ECO:0000256" key="6">
    <source>
        <dbReference type="ARBA" id="ARBA00022837"/>
    </source>
</evidence>
<evidence type="ECO:0000256" key="7">
    <source>
        <dbReference type="ARBA" id="ARBA00023145"/>
    </source>
</evidence>
<feature type="active site" description="Charge relay system" evidence="8">
    <location>
        <position position="284"/>
    </location>
</feature>
<feature type="binding site" evidence="8">
    <location>
        <position position="553"/>
    </location>
    <ligand>
        <name>Ca(2+)</name>
        <dbReference type="ChEBI" id="CHEBI:29108"/>
    </ligand>
</feature>
<dbReference type="CDD" id="cd11377">
    <property type="entry name" value="Pro-peptidase_S53"/>
    <property type="match status" value="1"/>
</dbReference>
<dbReference type="InterPro" id="IPR036852">
    <property type="entry name" value="Peptidase_S8/S53_dom_sf"/>
</dbReference>
<gene>
    <name evidence="12" type="ORF">FB45DRAFT_754310</name>
    <name evidence="11" type="ORF">FB45DRAFT_764520</name>
</gene>
<feature type="signal peptide" evidence="9">
    <location>
        <begin position="1"/>
        <end position="18"/>
    </location>
</feature>
<dbReference type="InterPro" id="IPR015366">
    <property type="entry name" value="S53_propep"/>
</dbReference>
<sequence>MTLSNLFKLLILSASVLASSLFQHESRAAAAPGFIDQGSVPTNDDITLRIALTSQNVSGLQDILTSISTPGDPVFRQWLSADEIKAFVSPSSETLEAFNLFAVANELNATSISPHGDWVSLTLPVSRANTLFGAQYKRFRHPRLTQPVMRTLSISLPSELVGHVEAIYPGTAFFTPSKPPSVGRGLSLKKGTTDPSCNTSDPAGEMTPSCLQSLYDIPSTPSASRRDNRLLVTGYEGRSPSRESLSEFLQDFRPDISRDTGFDLIKIDNANFTSNGSFDIYSFEADLDIQYAVGLAAGVSIQFLSVGGLDDSSLPTGLLDTISFLEAMEDPPSVMSTSYVFSEEDLGFSLTKKLCDGYSALGARGISVLFASGDGGVRGTHDDPTQCNSTAFIPVFPASCPWVTSVGGTQGFNPEIALNLTGGGFSAFFPRPAYQLTAVERFLSTIPEDFVGTFNRAGRGYPDVSLQANNFAFISQGLVGFKLGGTSFSTPVFAAIVALINDRLLSVGKERLGFLNPWLYQNQAAFTDITAGNNPGSMCPASSVAFEAVKGWDALTGLGTPVFGKLFNAALVL</sequence>
<evidence type="ECO:0000256" key="5">
    <source>
        <dbReference type="ARBA" id="ARBA00022825"/>
    </source>
</evidence>
<feature type="domain" description="Peptidase S53" evidence="10">
    <location>
        <begin position="205"/>
        <end position="573"/>
    </location>
</feature>
<comment type="caution">
    <text evidence="11">The sequence shown here is derived from an EMBL/GenBank/DDBJ whole genome shotgun (WGS) entry which is preliminary data.</text>
</comment>
<evidence type="ECO:0000256" key="3">
    <source>
        <dbReference type="ARBA" id="ARBA00022723"/>
    </source>
</evidence>
<reference evidence="11" key="1">
    <citation type="submission" date="2023-03" db="EMBL/GenBank/DDBJ databases">
        <title>Massive genome expansion in bonnet fungi (Mycena s.s.) driven by repeated elements and novel gene families across ecological guilds.</title>
        <authorList>
            <consortium name="Lawrence Berkeley National Laboratory"/>
            <person name="Harder C.B."/>
            <person name="Miyauchi S."/>
            <person name="Viragh M."/>
            <person name="Kuo A."/>
            <person name="Thoen E."/>
            <person name="Andreopoulos B."/>
            <person name="Lu D."/>
            <person name="Skrede I."/>
            <person name="Drula E."/>
            <person name="Henrissat B."/>
            <person name="Morin E."/>
            <person name="Kohler A."/>
            <person name="Barry K."/>
            <person name="LaButti K."/>
            <person name="Morin E."/>
            <person name="Salamov A."/>
            <person name="Lipzen A."/>
            <person name="Mereny Z."/>
            <person name="Hegedus B."/>
            <person name="Baldrian P."/>
            <person name="Stursova M."/>
            <person name="Weitz H."/>
            <person name="Taylor A."/>
            <person name="Grigoriev I.V."/>
            <person name="Nagy L.G."/>
            <person name="Martin F."/>
            <person name="Kauserud H."/>
        </authorList>
    </citation>
    <scope>NUCLEOTIDE SEQUENCE</scope>
    <source>
        <strain evidence="11">9284</strain>
    </source>
</reference>
<proteinExistence type="predicted"/>
<evidence type="ECO:0000256" key="9">
    <source>
        <dbReference type="SAM" id="SignalP"/>
    </source>
</evidence>
<dbReference type="Gene3D" id="3.40.50.200">
    <property type="entry name" value="Peptidase S8/S53 domain"/>
    <property type="match status" value="1"/>
</dbReference>
<comment type="cofactor">
    <cofactor evidence="8">
        <name>Ca(2+)</name>
        <dbReference type="ChEBI" id="CHEBI:29108"/>
    </cofactor>
    <text evidence="8">Binds 1 Ca(2+) ion per subunit.</text>
</comment>
<dbReference type="CDD" id="cd04056">
    <property type="entry name" value="Peptidases_S53"/>
    <property type="match status" value="1"/>
</dbReference>
<dbReference type="GO" id="GO:0004252">
    <property type="term" value="F:serine-type endopeptidase activity"/>
    <property type="evidence" value="ECO:0007669"/>
    <property type="project" value="UniProtKB-UniRule"/>
</dbReference>